<reference evidence="2 3" key="1">
    <citation type="submission" date="2018-11" db="EMBL/GenBank/DDBJ databases">
        <title>Trebonia kvetii gen.nov., sp.nov., a novel acidophilic actinobacterium, and proposal of the new actinobacterial family Treboniaceae fam. nov.</title>
        <authorList>
            <person name="Rapoport D."/>
            <person name="Sagova-Mareckova M."/>
            <person name="Sedlacek I."/>
            <person name="Provaznik J."/>
            <person name="Kralova S."/>
            <person name="Pavlinic D."/>
            <person name="Benes V."/>
            <person name="Kopecky J."/>
        </authorList>
    </citation>
    <scope>NUCLEOTIDE SEQUENCE [LARGE SCALE GENOMIC DNA]</scope>
    <source>
        <strain evidence="2 3">15Tr583</strain>
    </source>
</reference>
<keyword evidence="3" id="KW-1185">Reference proteome</keyword>
<keyword evidence="2" id="KW-0378">Hydrolase</keyword>
<feature type="domain" description="SGNH hydrolase-type esterase" evidence="1">
    <location>
        <begin position="193"/>
        <end position="378"/>
    </location>
</feature>
<organism evidence="2 3">
    <name type="scientific">Trebonia kvetii</name>
    <dbReference type="NCBI Taxonomy" id="2480626"/>
    <lineage>
        <taxon>Bacteria</taxon>
        <taxon>Bacillati</taxon>
        <taxon>Actinomycetota</taxon>
        <taxon>Actinomycetes</taxon>
        <taxon>Streptosporangiales</taxon>
        <taxon>Treboniaceae</taxon>
        <taxon>Trebonia</taxon>
    </lineage>
</organism>
<protein>
    <submittedName>
        <fullName evidence="2">SGNH/GDSL hydrolase family protein</fullName>
    </submittedName>
</protein>
<dbReference type="Pfam" id="PF13472">
    <property type="entry name" value="Lipase_GDSL_2"/>
    <property type="match status" value="1"/>
</dbReference>
<dbReference type="InterPro" id="IPR036514">
    <property type="entry name" value="SGNH_hydro_sf"/>
</dbReference>
<dbReference type="SUPFAM" id="SSF52266">
    <property type="entry name" value="SGNH hydrolase"/>
    <property type="match status" value="1"/>
</dbReference>
<dbReference type="PANTHER" id="PTHR43784">
    <property type="entry name" value="GDSL-LIKE LIPASE/ACYLHYDROLASE, PUTATIVE (AFU_ORTHOLOGUE AFUA_2G00820)-RELATED"/>
    <property type="match status" value="1"/>
</dbReference>
<dbReference type="RefSeq" id="WP_145852529.1">
    <property type="nucleotide sequence ID" value="NZ_RPFW01000002.1"/>
</dbReference>
<comment type="caution">
    <text evidence="2">The sequence shown here is derived from an EMBL/GenBank/DDBJ whole genome shotgun (WGS) entry which is preliminary data.</text>
</comment>
<dbReference type="InterPro" id="IPR013830">
    <property type="entry name" value="SGNH_hydro"/>
</dbReference>
<dbReference type="GO" id="GO:0016787">
    <property type="term" value="F:hydrolase activity"/>
    <property type="evidence" value="ECO:0007669"/>
    <property type="project" value="UniProtKB-KW"/>
</dbReference>
<dbReference type="InterPro" id="IPR053140">
    <property type="entry name" value="GDSL_Rv0518-like"/>
</dbReference>
<gene>
    <name evidence="2" type="ORF">EAS64_09220</name>
</gene>
<dbReference type="OrthoDB" id="1828825at2"/>
<sequence length="405" mass="42391">MTTRRSSTQAAPAVASGEGWLGTWSCAHVVPAPTGRSRSGFRDQTIRNIIHAAVGGSAVRIRLSNVFGERPLRLGGAHVAVRLAGAATVPGTTRAVTFGGDQAVTIPVGERVWSDPVTLSVDDGADLAVSLYFAAPTGPATWHPAALSTSYRSAAGDHGADQGRGSFGQQSTSWFFLDGVDVRNATVRGAVVAFGPSTTDGVASTLDANGRYPDLLARRLRQLPPGERMSVLNAGIAGNKLLADAGTSGQSALDRFLRDAAGQSGVRAVILWEGTNDVATRPDLPLGEVTGAYQRLIGLAHSRGLRIVGATLQPHEGAWYYSHAGNRLREAVNDWIRWSGAFDGVADFDQVLRDPRHPRRLLPGYDSGDHLHPNDDGYLAIAASVDLAALTGAGGEERVASGPAA</sequence>
<evidence type="ECO:0000313" key="2">
    <source>
        <dbReference type="EMBL" id="TVZ04821.1"/>
    </source>
</evidence>
<proteinExistence type="predicted"/>
<name>A0A6P2C3N2_9ACTN</name>
<accession>A0A6P2C3N2</accession>
<evidence type="ECO:0000313" key="3">
    <source>
        <dbReference type="Proteomes" id="UP000460272"/>
    </source>
</evidence>
<dbReference type="PANTHER" id="PTHR43784:SF2">
    <property type="entry name" value="GDSL-LIKE LIPASE_ACYLHYDROLASE, PUTATIVE (AFU_ORTHOLOGUE AFUA_2G00820)-RELATED"/>
    <property type="match status" value="1"/>
</dbReference>
<dbReference type="Proteomes" id="UP000460272">
    <property type="component" value="Unassembled WGS sequence"/>
</dbReference>
<dbReference type="EMBL" id="RPFW01000002">
    <property type="protein sequence ID" value="TVZ04821.1"/>
    <property type="molecule type" value="Genomic_DNA"/>
</dbReference>
<dbReference type="AlphaFoldDB" id="A0A6P2C3N2"/>
<evidence type="ECO:0000259" key="1">
    <source>
        <dbReference type="Pfam" id="PF13472"/>
    </source>
</evidence>
<dbReference type="CDD" id="cd01830">
    <property type="entry name" value="XynE_like"/>
    <property type="match status" value="1"/>
</dbReference>
<dbReference type="Gene3D" id="3.40.50.1110">
    <property type="entry name" value="SGNH hydrolase"/>
    <property type="match status" value="1"/>
</dbReference>